<evidence type="ECO:0000313" key="4">
    <source>
        <dbReference type="EMBL" id="CAG4645555.1"/>
    </source>
</evidence>
<dbReference type="InterPro" id="IPR031313">
    <property type="entry name" value="Sin1_PH_dom"/>
</dbReference>
<feature type="domain" description="CRIM" evidence="2">
    <location>
        <begin position="44"/>
        <end position="175"/>
    </location>
</feature>
<evidence type="ECO:0000256" key="1">
    <source>
        <dbReference type="ARBA" id="ARBA00009407"/>
    </source>
</evidence>
<dbReference type="PANTHER" id="PTHR13335">
    <property type="entry name" value="TARGET OF RAPAMYCIN COMPLEX 2 SUBUNIT MAPKAP1"/>
    <property type="match status" value="1"/>
</dbReference>
<dbReference type="InterPro" id="IPR008828">
    <property type="entry name" value="Sin1/Avo1"/>
</dbReference>
<dbReference type="Gene3D" id="2.30.29.30">
    <property type="entry name" value="Pleckstrin-homology domain (PH domain)/Phosphotyrosine-binding domain (PTB)"/>
    <property type="match status" value="1"/>
</dbReference>
<dbReference type="AlphaFoldDB" id="A0A9N6ZH65"/>
<dbReference type="Pfam" id="PF16978">
    <property type="entry name" value="CRIM"/>
    <property type="match status" value="1"/>
</dbReference>
<sequence length="343" mass="38929">MRKEQQTAALLTTIRWKNPSPTLADTIKEDFFKPKPLGQEGIKNSLLSDLMAHQEEVQINNPFSEYAKFEGDALSGNSNSRKISIYLTMLEPDERSYPMRICVQASAKVFELIGLICFKYTAENRQPPLKDALNQYALFIAEDDGSPDADFPCLDSRETVSKFGFTTLALVHVKTPASTAVQIDDIASGDKPNTTEKSATLEGYLKEKPVLESTAQQNFKAFYVQKFRPNVEITLCISWDEVEIIGVKAKSPWNRNAQAIIVPLDLLVACEPSYELANQSRVLSLVYYDTEKHTYCKHKVECEAEVAVQVTNKLDFIMEFRAGHYRTEYLDKVARKQRRYLLT</sequence>
<dbReference type="GO" id="GO:0038203">
    <property type="term" value="P:TORC2 signaling"/>
    <property type="evidence" value="ECO:0007669"/>
    <property type="project" value="TreeGrafter"/>
</dbReference>
<comment type="similarity">
    <text evidence="1">Belongs to the SIN1 family.</text>
</comment>
<dbReference type="InterPro" id="IPR031567">
    <property type="entry name" value="CRIM_dom"/>
</dbReference>
<reference evidence="4" key="1">
    <citation type="submission" date="2021-04" db="EMBL/GenBank/DDBJ databases">
        <authorList>
            <person name="Cornetti L."/>
        </authorList>
    </citation>
    <scope>NUCLEOTIDE SEQUENCE</scope>
</reference>
<protein>
    <submittedName>
        <fullName evidence="4">EOG090X072S</fullName>
    </submittedName>
</protein>
<dbReference type="EMBL" id="OC988900">
    <property type="protein sequence ID" value="CAG4645555.1"/>
    <property type="molecule type" value="Genomic_DNA"/>
</dbReference>
<dbReference type="InterPro" id="IPR011993">
    <property type="entry name" value="PH-like_dom_sf"/>
</dbReference>
<organism evidence="4">
    <name type="scientific">Lynceus sp. MCZ IZ 141354</name>
    <dbReference type="NCBI Taxonomy" id="1930659"/>
    <lineage>
        <taxon>Eukaryota</taxon>
        <taxon>Metazoa</taxon>
        <taxon>Ecdysozoa</taxon>
        <taxon>Arthropoda</taxon>
        <taxon>Crustacea</taxon>
        <taxon>Branchiopoda</taxon>
        <taxon>Diplostraca</taxon>
        <taxon>Laevicaudata</taxon>
        <taxon>Lynceidae</taxon>
        <taxon>Lynceus</taxon>
    </lineage>
</organism>
<proteinExistence type="inferred from homology"/>
<evidence type="ECO:0000259" key="2">
    <source>
        <dbReference type="Pfam" id="PF16978"/>
    </source>
</evidence>
<gene>
    <name evidence="4" type="primary">EOG090X072S</name>
</gene>
<dbReference type="GO" id="GO:0005886">
    <property type="term" value="C:plasma membrane"/>
    <property type="evidence" value="ECO:0007669"/>
    <property type="project" value="TreeGrafter"/>
</dbReference>
<dbReference type="Pfam" id="PF16979">
    <property type="entry name" value="SIN1_PH"/>
    <property type="match status" value="1"/>
</dbReference>
<dbReference type="GO" id="GO:0005737">
    <property type="term" value="C:cytoplasm"/>
    <property type="evidence" value="ECO:0007669"/>
    <property type="project" value="TreeGrafter"/>
</dbReference>
<accession>A0A9N6ZH65</accession>
<dbReference type="GO" id="GO:0031932">
    <property type="term" value="C:TORC2 complex"/>
    <property type="evidence" value="ECO:0007669"/>
    <property type="project" value="InterPro"/>
</dbReference>
<dbReference type="GO" id="GO:0005546">
    <property type="term" value="F:phosphatidylinositol-4,5-bisphosphate binding"/>
    <property type="evidence" value="ECO:0007669"/>
    <property type="project" value="TreeGrafter"/>
</dbReference>
<dbReference type="PANTHER" id="PTHR13335:SF1">
    <property type="entry name" value="TARGET OF RAPAMYCIN COMPLEX 2 SUBUNIT MAPKAP1"/>
    <property type="match status" value="1"/>
</dbReference>
<feature type="domain" description="SIN1-type PH" evidence="3">
    <location>
        <begin position="216"/>
        <end position="319"/>
    </location>
</feature>
<name>A0A9N6ZH65_9CRUS</name>
<evidence type="ECO:0000259" key="3">
    <source>
        <dbReference type="Pfam" id="PF16979"/>
    </source>
</evidence>